<comment type="cofactor">
    <cofactor evidence="12">
        <name>Zn(2+)</name>
        <dbReference type="ChEBI" id="CHEBI:29105"/>
    </cofactor>
    <text evidence="12">Binds 1 zinc ion per subunit.</text>
</comment>
<dbReference type="Gene3D" id="3.30.2010.10">
    <property type="entry name" value="Metalloproteases ('zincins'), catalytic domain"/>
    <property type="match status" value="1"/>
</dbReference>
<feature type="transmembrane region" description="Helical" evidence="12">
    <location>
        <begin position="193"/>
        <end position="213"/>
    </location>
</feature>
<keyword evidence="11 12" id="KW-0472">Membrane</keyword>
<evidence type="ECO:0000256" key="6">
    <source>
        <dbReference type="ARBA" id="ARBA00022723"/>
    </source>
</evidence>
<evidence type="ECO:0000256" key="1">
    <source>
        <dbReference type="ARBA" id="ARBA00004651"/>
    </source>
</evidence>
<feature type="domain" description="Peptidase M48" evidence="13">
    <location>
        <begin position="78"/>
        <end position="295"/>
    </location>
</feature>
<evidence type="ECO:0000256" key="11">
    <source>
        <dbReference type="ARBA" id="ARBA00023136"/>
    </source>
</evidence>
<dbReference type="InterPro" id="IPR001915">
    <property type="entry name" value="Peptidase_M48"/>
</dbReference>
<keyword evidence="4 12" id="KW-0645">Protease</keyword>
<evidence type="ECO:0000256" key="2">
    <source>
        <dbReference type="ARBA" id="ARBA00009779"/>
    </source>
</evidence>
<evidence type="ECO:0000256" key="7">
    <source>
        <dbReference type="ARBA" id="ARBA00022801"/>
    </source>
</evidence>
<evidence type="ECO:0000256" key="8">
    <source>
        <dbReference type="ARBA" id="ARBA00022833"/>
    </source>
</evidence>
<dbReference type="NCBIfam" id="NF003425">
    <property type="entry name" value="PRK04897.1"/>
    <property type="match status" value="1"/>
</dbReference>
<dbReference type="HAMAP" id="MF_00188">
    <property type="entry name" value="Pept_M48_protease_HtpX"/>
    <property type="match status" value="1"/>
</dbReference>
<evidence type="ECO:0000256" key="3">
    <source>
        <dbReference type="ARBA" id="ARBA00022475"/>
    </source>
</evidence>
<evidence type="ECO:0000256" key="12">
    <source>
        <dbReference type="HAMAP-Rule" id="MF_00188"/>
    </source>
</evidence>
<keyword evidence="15" id="KW-1185">Reference proteome</keyword>
<organism evidence="14 15">
    <name type="scientific">Nicoliella lavandulae</name>
    <dbReference type="NCBI Taxonomy" id="3082954"/>
    <lineage>
        <taxon>Bacteria</taxon>
        <taxon>Bacillati</taxon>
        <taxon>Bacillota</taxon>
        <taxon>Bacilli</taxon>
        <taxon>Lactobacillales</taxon>
        <taxon>Lactobacillaceae</taxon>
        <taxon>Nicoliella</taxon>
    </lineage>
</organism>
<evidence type="ECO:0000313" key="15">
    <source>
        <dbReference type="Proteomes" id="UP001370590"/>
    </source>
</evidence>
<keyword evidence="5 12" id="KW-0812">Transmembrane</keyword>
<dbReference type="RefSeq" id="WP_339959989.1">
    <property type="nucleotide sequence ID" value="NZ_JAWMWH010000001.1"/>
</dbReference>
<dbReference type="Pfam" id="PF01435">
    <property type="entry name" value="Peptidase_M48"/>
    <property type="match status" value="1"/>
</dbReference>
<reference evidence="14 15" key="1">
    <citation type="submission" date="2023-10" db="EMBL/GenBank/DDBJ databases">
        <title>Nicoliella lavandulae sp. nov. isolated from Lavandula angustifolia flowers.</title>
        <authorList>
            <person name="Alcantara C."/>
            <person name="Zuniga M."/>
            <person name="Landete J.M."/>
            <person name="Monedero V."/>
        </authorList>
    </citation>
    <scope>NUCLEOTIDE SEQUENCE [LARGE SCALE GENOMIC DNA]</scope>
    <source>
        <strain evidence="14 15">Es01</strain>
    </source>
</reference>
<feature type="transmembrane region" description="Helical" evidence="12">
    <location>
        <begin position="159"/>
        <end position="181"/>
    </location>
</feature>
<dbReference type="EMBL" id="JAWMWH010000001">
    <property type="protein sequence ID" value="MEJ6400170.1"/>
    <property type="molecule type" value="Genomic_DNA"/>
</dbReference>
<keyword evidence="10 12" id="KW-0482">Metalloprotease</keyword>
<dbReference type="EC" id="3.4.24.-" evidence="12"/>
<name>A0ABU8SJT1_9LACO</name>
<feature type="transmembrane region" description="Helical" evidence="12">
    <location>
        <begin position="12"/>
        <end position="35"/>
    </location>
</feature>
<evidence type="ECO:0000313" key="14">
    <source>
        <dbReference type="EMBL" id="MEJ6400170.1"/>
    </source>
</evidence>
<dbReference type="GO" id="GO:0008237">
    <property type="term" value="F:metallopeptidase activity"/>
    <property type="evidence" value="ECO:0007669"/>
    <property type="project" value="UniProtKB-KW"/>
</dbReference>
<keyword evidence="8 12" id="KW-0862">Zinc</keyword>
<feature type="binding site" evidence="12">
    <location>
        <position position="222"/>
    </location>
    <ligand>
        <name>Zn(2+)</name>
        <dbReference type="ChEBI" id="CHEBI:29105"/>
        <note>catalytic</note>
    </ligand>
</feature>
<evidence type="ECO:0000259" key="13">
    <source>
        <dbReference type="Pfam" id="PF01435"/>
    </source>
</evidence>
<feature type="transmembrane region" description="Helical" evidence="12">
    <location>
        <begin position="41"/>
        <end position="58"/>
    </location>
</feature>
<dbReference type="InterPro" id="IPR050083">
    <property type="entry name" value="HtpX_protease"/>
</dbReference>
<keyword evidence="3 12" id="KW-1003">Cell membrane</keyword>
<dbReference type="PANTHER" id="PTHR43221">
    <property type="entry name" value="PROTEASE HTPX"/>
    <property type="match status" value="1"/>
</dbReference>
<dbReference type="Proteomes" id="UP001370590">
    <property type="component" value="Unassembled WGS sequence"/>
</dbReference>
<comment type="subcellular location">
    <subcellularLocation>
        <location evidence="1 12">Cell membrane</location>
        <topology evidence="1 12">Multi-pass membrane protein</topology>
    </subcellularLocation>
</comment>
<keyword evidence="7 12" id="KW-0378">Hydrolase</keyword>
<feature type="binding site" evidence="12">
    <location>
        <position position="144"/>
    </location>
    <ligand>
        <name>Zn(2+)</name>
        <dbReference type="ChEBI" id="CHEBI:29105"/>
        <note>catalytic</note>
    </ligand>
</feature>
<comment type="caution">
    <text evidence="14">The sequence shown here is derived from an EMBL/GenBank/DDBJ whole genome shotgun (WGS) entry which is preliminary data.</text>
</comment>
<accession>A0ABU8SJT1</accession>
<feature type="binding site" evidence="12">
    <location>
        <position position="148"/>
    </location>
    <ligand>
        <name>Zn(2+)</name>
        <dbReference type="ChEBI" id="CHEBI:29105"/>
        <note>catalytic</note>
    </ligand>
</feature>
<evidence type="ECO:0000256" key="10">
    <source>
        <dbReference type="ARBA" id="ARBA00023049"/>
    </source>
</evidence>
<keyword evidence="6 12" id="KW-0479">Metal-binding</keyword>
<dbReference type="CDD" id="cd07340">
    <property type="entry name" value="M48B_Htpx_like"/>
    <property type="match status" value="1"/>
</dbReference>
<feature type="active site" evidence="12">
    <location>
        <position position="145"/>
    </location>
</feature>
<dbReference type="PANTHER" id="PTHR43221:SF1">
    <property type="entry name" value="PROTEASE HTPX"/>
    <property type="match status" value="1"/>
</dbReference>
<dbReference type="InterPro" id="IPR022919">
    <property type="entry name" value="Pept_M48_protease_HtpX"/>
</dbReference>
<keyword evidence="9 12" id="KW-1133">Transmembrane helix</keyword>
<sequence>MLYEQIAKNKRKTIYVLVGFMLLVLLVGAAVGVLFFRNASLGVVIAAVVGIIYTFVMISQSIDIVMMMNHGHEITNEQQDPELWHIVSDMALVARIPMPRVFIIDDDSPNAFATGNSPKDSAVAVTTGLLTILNREELEGVIGHEVSHIRNYDIRVSTIGLALSAAVSIIVDFGMHSLWFGGGRRDDEKETNVLEIIASVLIIILGPLAASIAQMALSRNREYLADASGVELTRNPQGLISALRKIAGGEPMHDANPNSAGLYIEDPFHGNHKFSFSRLFDTHPPIEDRIARLEKM</sequence>
<proteinExistence type="inferred from homology"/>
<gene>
    <name evidence="12 14" type="primary">htpX</name>
    <name evidence="14" type="ORF">R4146_03125</name>
</gene>
<evidence type="ECO:0000256" key="5">
    <source>
        <dbReference type="ARBA" id="ARBA00022692"/>
    </source>
</evidence>
<evidence type="ECO:0000256" key="9">
    <source>
        <dbReference type="ARBA" id="ARBA00022989"/>
    </source>
</evidence>
<comment type="similarity">
    <text evidence="2 12">Belongs to the peptidase M48B family.</text>
</comment>
<protein>
    <recommendedName>
        <fullName evidence="12">Protease HtpX homolog</fullName>
        <ecNumber evidence="12">3.4.24.-</ecNumber>
    </recommendedName>
</protein>
<evidence type="ECO:0000256" key="4">
    <source>
        <dbReference type="ARBA" id="ARBA00022670"/>
    </source>
</evidence>